<dbReference type="HOGENOM" id="CLU_004199_2_0_1"/>
<proteinExistence type="predicted"/>
<name>L7JSJ0_TRAHO</name>
<evidence type="ECO:0000256" key="1">
    <source>
        <dbReference type="SAM" id="MobiDB-lite"/>
    </source>
</evidence>
<evidence type="ECO:0000313" key="3">
    <source>
        <dbReference type="Proteomes" id="UP000011185"/>
    </source>
</evidence>
<organism evidence="2 3">
    <name type="scientific">Trachipleistophora hominis</name>
    <name type="common">Microsporidian parasite</name>
    <dbReference type="NCBI Taxonomy" id="72359"/>
    <lineage>
        <taxon>Eukaryota</taxon>
        <taxon>Fungi</taxon>
        <taxon>Fungi incertae sedis</taxon>
        <taxon>Microsporidia</taxon>
        <taxon>Pleistophoridae</taxon>
        <taxon>Trachipleistophora</taxon>
    </lineage>
</organism>
<feature type="compositionally biased region" description="Polar residues" evidence="1">
    <location>
        <begin position="84"/>
        <end position="101"/>
    </location>
</feature>
<accession>L7JSJ0</accession>
<protein>
    <submittedName>
        <fullName evidence="2">Putative LRR containing protein</fullName>
    </submittedName>
</protein>
<dbReference type="OMA" id="NCRINTE"/>
<keyword evidence="3" id="KW-1185">Reference proteome</keyword>
<dbReference type="EMBL" id="JH994086">
    <property type="protein sequence ID" value="ELQ74016.1"/>
    <property type="molecule type" value="Genomic_DNA"/>
</dbReference>
<evidence type="ECO:0000313" key="2">
    <source>
        <dbReference type="EMBL" id="ELQ74016.1"/>
    </source>
</evidence>
<dbReference type="InParanoid" id="L7JSJ0"/>
<dbReference type="VEuPathDB" id="MicrosporidiaDB:THOM_3067"/>
<reference evidence="2 3" key="1">
    <citation type="journal article" date="2012" name="PLoS Pathog.">
        <title>The genome of the obligate intracellular parasite Trachipleistophora hominis: new insights into microsporidian genome dynamics and reductive evolution.</title>
        <authorList>
            <person name="Heinz E."/>
            <person name="Williams T.A."/>
            <person name="Nakjang S."/>
            <person name="Noel C.J."/>
            <person name="Swan D.C."/>
            <person name="Goldberg A.V."/>
            <person name="Harris S.R."/>
            <person name="Weinmaier T."/>
            <person name="Markert S."/>
            <person name="Becher D."/>
            <person name="Bernhardt J."/>
            <person name="Dagan T."/>
            <person name="Hacker C."/>
            <person name="Lucocq J.M."/>
            <person name="Schweder T."/>
            <person name="Rattei T."/>
            <person name="Hall N."/>
            <person name="Hirt R.P."/>
            <person name="Embley T.M."/>
        </authorList>
    </citation>
    <scope>NUCLEOTIDE SEQUENCE [LARGE SCALE GENOMIC DNA]</scope>
</reference>
<dbReference type="Proteomes" id="UP000011185">
    <property type="component" value="Unassembled WGS sequence"/>
</dbReference>
<sequence length="1506" mass="176002">MNFNLSQPTVVVTVFVLLFNPKYEEKEDSQNDYLIVYDRSNLLIEPEDWIIYGEWNDNKSVRHLCYDILESEIAVKPKSDSHGDNMNNNGEDTKTPTNPSSQNNATFVTYRVITLPISKVLYEKILHLSWASDTRFTFDEICDLLTMLPRFFDKEALIMFCVFKTIVNDTNLFLKLNQFFSENISKQGNTCLSHRLNWYDDVRMCFYENGYLVLKDQFGNVIRTADDYEQQYKVPIYIDSTSKLFPPIPANYLAVDYKSLQNSSFDLSITYHKKSGLTLDIDFTGFFIEKNVAETCTSVTEDRIQSERLNDFYRLLNNPLLSSEYVNVIVLRISSVSYNFNFDFILTKEIHLYCDDCIFGDKIRFPVNLTILIINNSKINTKLELPQRLDMVSMKNCRINTENSLFINENYTEVIFCGVRGNIFLPSNWNLQAIEFRNTVNKIINVRKNRNGFFEIFRILGVKINDDIELGRNIKVFHLENVQIARNVTFKIHRSYENITLKNCAGRFDLTDFAKWLKFEIEKNWYDFSLTIKTERNKCKKSIKSIELYMDINQTAKFEFFRWIMTNDKLSSQNDNNYDMKTQYHISNSLELLFLYYIKVISGFKPSYNSNLYLSVNEENSVLTVRNIITHKNVLIDGFKKISLDGVKTADDQVLKITSKYSSLILEYCMGRFVVPGIQLGQKEYLYLYKTNFIQFYEVEEDVYSFQMRKIGFGDKLLIWHKIRTAQLTNSELCENIGLEFKYGCEILHLTNTKGVIISSNNRFKRIILRGYDQSFPTYYVSYSAYEIIISSCHIDHHALVFTDSTKRIQLYSVKFTKHSIVIINHECENIIIRNTTGHFIISNIIKTSLMHEVILYLYYGIFVFEKNLAKNQLSLSLERVVIEKCTNIRENIHMISLTAVTLHKHVVLRINDDCEVLSIESCNGNIDFSRCTGLKSLTIKNYKFIYHKNIYDNLLSLHLENVKINTTVRLGKNIKTIKLVEVMIGWFKSIQICGNCQTVYVCDFAGRLEIPSIFNCRSKIFTQKTMTITYEVISGMFGRTMFLDNVYLEKDYEISSNVESVILWNFRTHGDVRLKINEACKYLKLNVYRGCIDVSKTKYIEKVIFLRCLPTFGDDLWEFSRSCKRPIDVTGKRKINLPNNIENVIIKKVKVASSHLVVVNENCQSVTIISSEGDFDLSKVRKLKAIKLLDMKQGLINIQFPDLNNVTTLEVSLSGDAKYFNLLLSKCINAKKLVLYNTVCELHDWIQKESLLSYREEMIPWRLDELKSMVELESHIHPCRSARELISDFIIHSKPIFDHNRQTIITDLSIIAFQIDNECLKQLKRFVMLKRLSIVAQITSDNLFDALPFSIHDFSLMLIPCYITPNLKIVAARNLGLKEKNTKNVRLINFQLDGFFFINMDLFRSFPQKVDVLEVMPLVKVNDIKMRVGKKMKVRRLIIMEMNSRTRDLICKDWILEEYFDHLLNVFSEYIDFGSVEEIKILDRDTEKLVDPRNYSTNQQFLITE</sequence>
<feature type="region of interest" description="Disordered" evidence="1">
    <location>
        <begin position="77"/>
        <end position="101"/>
    </location>
</feature>
<gene>
    <name evidence="2" type="ORF">THOM_3067</name>
</gene>